<dbReference type="NCBIfam" id="TIGR00196">
    <property type="entry name" value="yjeF_cterm"/>
    <property type="match status" value="1"/>
</dbReference>
<keyword evidence="3 6" id="KW-0521">NADP</keyword>
<evidence type="ECO:0000256" key="2">
    <source>
        <dbReference type="ARBA" id="ARBA00022840"/>
    </source>
</evidence>
<dbReference type="PROSITE" id="PS51383">
    <property type="entry name" value="YJEF_C_3"/>
    <property type="match status" value="1"/>
</dbReference>
<proteinExistence type="inferred from homology"/>
<dbReference type="GO" id="GO:0110051">
    <property type="term" value="P:metabolite repair"/>
    <property type="evidence" value="ECO:0007669"/>
    <property type="project" value="TreeGrafter"/>
</dbReference>
<evidence type="ECO:0000313" key="9">
    <source>
        <dbReference type="Proteomes" id="UP000003438"/>
    </source>
</evidence>
<feature type="binding site" evidence="6">
    <location>
        <position position="62"/>
    </location>
    <ligand>
        <name>(6S)-NADPHX</name>
        <dbReference type="ChEBI" id="CHEBI:64076"/>
    </ligand>
</feature>
<keyword evidence="5 6" id="KW-0456">Lyase</keyword>
<evidence type="ECO:0000256" key="1">
    <source>
        <dbReference type="ARBA" id="ARBA00022741"/>
    </source>
</evidence>
<dbReference type="HOGENOM" id="CLU_024853_2_5_9"/>
<dbReference type="GO" id="GO:0052855">
    <property type="term" value="F:ADP-dependent NAD(P)H-hydrate dehydratase activity"/>
    <property type="evidence" value="ECO:0007669"/>
    <property type="project" value="UniProtKB-UniRule"/>
</dbReference>
<dbReference type="eggNOG" id="COG0063">
    <property type="taxonomic scope" value="Bacteria"/>
</dbReference>
<evidence type="ECO:0000256" key="6">
    <source>
        <dbReference type="HAMAP-Rule" id="MF_01965"/>
    </source>
</evidence>
<gene>
    <name evidence="6" type="primary">nnrD</name>
    <name evidence="8" type="ORF">SUBVAR_04575</name>
</gene>
<feature type="binding site" evidence="6">
    <location>
        <begin position="221"/>
        <end position="225"/>
    </location>
    <ligand>
        <name>AMP</name>
        <dbReference type="ChEBI" id="CHEBI:456215"/>
    </ligand>
</feature>
<organism evidence="8 9">
    <name type="scientific">Subdoligranulum variabile DSM 15176</name>
    <dbReference type="NCBI Taxonomy" id="411471"/>
    <lineage>
        <taxon>Bacteria</taxon>
        <taxon>Bacillati</taxon>
        <taxon>Bacillota</taxon>
        <taxon>Clostridia</taxon>
        <taxon>Eubacteriales</taxon>
        <taxon>Oscillospiraceae</taxon>
        <taxon>Subdoligranulum</taxon>
    </lineage>
</organism>
<comment type="cofactor">
    <cofactor evidence="6">
        <name>Mg(2+)</name>
        <dbReference type="ChEBI" id="CHEBI:18420"/>
    </cofactor>
</comment>
<dbReference type="SUPFAM" id="SSF53613">
    <property type="entry name" value="Ribokinase-like"/>
    <property type="match status" value="1"/>
</dbReference>
<dbReference type="InterPro" id="IPR000631">
    <property type="entry name" value="CARKD"/>
</dbReference>
<dbReference type="EC" id="4.2.1.136" evidence="6"/>
<dbReference type="InterPro" id="IPR029056">
    <property type="entry name" value="Ribokinase-like"/>
</dbReference>
<feature type="binding site" evidence="6">
    <location>
        <position position="250"/>
    </location>
    <ligand>
        <name>AMP</name>
        <dbReference type="ChEBI" id="CHEBI:456215"/>
    </ligand>
</feature>
<dbReference type="HAMAP" id="MF_01965">
    <property type="entry name" value="NADHX_dehydratase"/>
    <property type="match status" value="1"/>
</dbReference>
<comment type="catalytic activity">
    <reaction evidence="6">
        <text>(6S)-NADHX + ADP = AMP + phosphate + NADH + H(+)</text>
        <dbReference type="Rhea" id="RHEA:32223"/>
        <dbReference type="ChEBI" id="CHEBI:15378"/>
        <dbReference type="ChEBI" id="CHEBI:43474"/>
        <dbReference type="ChEBI" id="CHEBI:57945"/>
        <dbReference type="ChEBI" id="CHEBI:64074"/>
        <dbReference type="ChEBI" id="CHEBI:456215"/>
        <dbReference type="ChEBI" id="CHEBI:456216"/>
        <dbReference type="EC" id="4.2.1.136"/>
    </reaction>
</comment>
<keyword evidence="9" id="KW-1185">Reference proteome</keyword>
<feature type="binding site" evidence="6">
    <location>
        <position position="184"/>
    </location>
    <ligand>
        <name>(6S)-NADPHX</name>
        <dbReference type="ChEBI" id="CHEBI:64076"/>
    </ligand>
</feature>
<keyword evidence="1 6" id="KW-0547">Nucleotide-binding</keyword>
<evidence type="ECO:0000259" key="7">
    <source>
        <dbReference type="PROSITE" id="PS51383"/>
    </source>
</evidence>
<dbReference type="PANTHER" id="PTHR12592">
    <property type="entry name" value="ATP-DEPENDENT (S)-NAD(P)H-HYDRATE DEHYDRATASE FAMILY MEMBER"/>
    <property type="match status" value="1"/>
</dbReference>
<evidence type="ECO:0000256" key="5">
    <source>
        <dbReference type="ARBA" id="ARBA00023239"/>
    </source>
</evidence>
<accession>D1PJK6</accession>
<evidence type="ECO:0000256" key="3">
    <source>
        <dbReference type="ARBA" id="ARBA00022857"/>
    </source>
</evidence>
<keyword evidence="2 6" id="KW-0067">ATP-binding</keyword>
<dbReference type="AlphaFoldDB" id="D1PJK6"/>
<feature type="domain" description="YjeF C-terminal" evidence="7">
    <location>
        <begin position="27"/>
        <end position="314"/>
    </location>
</feature>
<comment type="function">
    <text evidence="6">Catalyzes the dehydration of the S-form of NAD(P)HX at the expense of ADP, which is converted to AMP. Together with NAD(P)HX epimerase, which catalyzes the epimerization of the S- and R-forms, the enzyme allows the repair of both epimers of NAD(P)HX, a damaged form of NAD(P)H that is a result of enzymatic or heat-dependent hydration.</text>
</comment>
<dbReference type="PANTHER" id="PTHR12592:SF0">
    <property type="entry name" value="ATP-DEPENDENT (S)-NAD(P)H-HYDRATE DEHYDRATASE"/>
    <property type="match status" value="1"/>
</dbReference>
<dbReference type="GO" id="GO:0005524">
    <property type="term" value="F:ATP binding"/>
    <property type="evidence" value="ECO:0007669"/>
    <property type="project" value="UniProtKB-KW"/>
</dbReference>
<comment type="similarity">
    <text evidence="6">Belongs to the NnrD/CARKD family.</text>
</comment>
<dbReference type="Proteomes" id="UP000003438">
    <property type="component" value="Unassembled WGS sequence"/>
</dbReference>
<feature type="binding site" evidence="6">
    <location>
        <position position="134"/>
    </location>
    <ligand>
        <name>(6S)-NADPHX</name>
        <dbReference type="ChEBI" id="CHEBI:64076"/>
    </ligand>
</feature>
<sequence length="316" mass="32591">MDYNGKNAAYNYIISAKQGGCKMQEITRSVVQGLLPRRDADTNKGSFGSVLAVAGSMAYRGAASLCVEGALRGGAGLVYLAAIEPVLQLVLTRTPECCPCGCRTDNGGGIRAQDTAALREWFADKNTVLLAGPGLGEGAGAICGGLLGKRAPWVAAVLDADALNALAAGTLRGPLPEHTILTPHPGEAARLLHTTVGEVQADREQAVRQLAEEYHCVAVLKGNGTLIAAPGEPVWRNTTGNAGLARGGSGDILAGLMAGILAAGWRQGRSALEAAMMAVWLHGAAADHCAERRSMTAMLPQDLFEDLGAVLTGLEG</sequence>
<dbReference type="GO" id="GO:0046496">
    <property type="term" value="P:nicotinamide nucleotide metabolic process"/>
    <property type="evidence" value="ECO:0007669"/>
    <property type="project" value="UniProtKB-UniRule"/>
</dbReference>
<name>D1PJK6_9FIRM</name>
<comment type="caution">
    <text evidence="8">The sequence shown here is derived from an EMBL/GenBank/DDBJ whole genome shotgun (WGS) entry which is preliminary data.</text>
</comment>
<comment type="catalytic activity">
    <reaction evidence="6">
        <text>(6S)-NADPHX + ADP = AMP + phosphate + NADPH + H(+)</text>
        <dbReference type="Rhea" id="RHEA:32235"/>
        <dbReference type="ChEBI" id="CHEBI:15378"/>
        <dbReference type="ChEBI" id="CHEBI:43474"/>
        <dbReference type="ChEBI" id="CHEBI:57783"/>
        <dbReference type="ChEBI" id="CHEBI:64076"/>
        <dbReference type="ChEBI" id="CHEBI:456215"/>
        <dbReference type="ChEBI" id="CHEBI:456216"/>
        <dbReference type="EC" id="4.2.1.136"/>
    </reaction>
</comment>
<dbReference type="EMBL" id="ACBY02000014">
    <property type="protein sequence ID" value="EFB76954.1"/>
    <property type="molecule type" value="Genomic_DNA"/>
</dbReference>
<dbReference type="GO" id="GO:0052856">
    <property type="term" value="F:NAD(P)HX epimerase activity"/>
    <property type="evidence" value="ECO:0007669"/>
    <property type="project" value="TreeGrafter"/>
</dbReference>
<comment type="subunit">
    <text evidence="6">Homotetramer.</text>
</comment>
<dbReference type="CDD" id="cd01171">
    <property type="entry name" value="YXKO-related"/>
    <property type="match status" value="1"/>
</dbReference>
<evidence type="ECO:0000313" key="8">
    <source>
        <dbReference type="EMBL" id="EFB76954.1"/>
    </source>
</evidence>
<dbReference type="STRING" id="411471.SUBVAR_04575"/>
<reference evidence="8" key="1">
    <citation type="submission" date="2009-12" db="EMBL/GenBank/DDBJ databases">
        <authorList>
            <person name="Weinstock G."/>
            <person name="Sodergren E."/>
            <person name="Clifton S."/>
            <person name="Fulton L."/>
            <person name="Fulton B."/>
            <person name="Courtney L."/>
            <person name="Fronick C."/>
            <person name="Harrison M."/>
            <person name="Strong C."/>
            <person name="Farmer C."/>
            <person name="Delahaunty K."/>
            <person name="Markovic C."/>
            <person name="Hall O."/>
            <person name="Minx P."/>
            <person name="Tomlinson C."/>
            <person name="Mitreva M."/>
            <person name="Nelson J."/>
            <person name="Hou S."/>
            <person name="Wollam A."/>
            <person name="Pepin K.H."/>
            <person name="Johnson M."/>
            <person name="Bhonagiri V."/>
            <person name="Nash W.E."/>
            <person name="Warren W."/>
            <person name="Chinwalla A."/>
            <person name="Mardis E.R."/>
            <person name="Wilson R.K."/>
        </authorList>
    </citation>
    <scope>NUCLEOTIDE SEQUENCE [LARGE SCALE GENOMIC DNA]</scope>
    <source>
        <strain evidence="8">DSM 15176</strain>
    </source>
</reference>
<protein>
    <recommendedName>
        <fullName evidence="6">ADP-dependent (S)-NAD(P)H-hydrate dehydratase</fullName>
        <ecNumber evidence="6">4.2.1.136</ecNumber>
    </recommendedName>
    <alternativeName>
        <fullName evidence="6">ADP-dependent NAD(P)HX dehydratase</fullName>
    </alternativeName>
</protein>
<dbReference type="Gene3D" id="3.40.1190.20">
    <property type="match status" value="1"/>
</dbReference>
<evidence type="ECO:0000256" key="4">
    <source>
        <dbReference type="ARBA" id="ARBA00023027"/>
    </source>
</evidence>
<keyword evidence="4 6" id="KW-0520">NAD</keyword>
<feature type="binding site" evidence="6">
    <location>
        <position position="251"/>
    </location>
    <ligand>
        <name>(6S)-NADPHX</name>
        <dbReference type="ChEBI" id="CHEBI:64076"/>
    </ligand>
</feature>
<dbReference type="Pfam" id="PF01256">
    <property type="entry name" value="Carb_kinase"/>
    <property type="match status" value="1"/>
</dbReference>